<evidence type="ECO:0000313" key="2">
    <source>
        <dbReference type="EMBL" id="UJO17289.1"/>
    </source>
</evidence>
<gene>
    <name evidence="2" type="ORF">CLAFUR5_06099</name>
</gene>
<accession>A0A9Q8LHJ9</accession>
<dbReference type="KEGG" id="ffu:CLAFUR5_06099"/>
<organism evidence="2 3">
    <name type="scientific">Passalora fulva</name>
    <name type="common">Tomato leaf mold</name>
    <name type="synonym">Cladosporium fulvum</name>
    <dbReference type="NCBI Taxonomy" id="5499"/>
    <lineage>
        <taxon>Eukaryota</taxon>
        <taxon>Fungi</taxon>
        <taxon>Dikarya</taxon>
        <taxon>Ascomycota</taxon>
        <taxon>Pezizomycotina</taxon>
        <taxon>Dothideomycetes</taxon>
        <taxon>Dothideomycetidae</taxon>
        <taxon>Mycosphaerellales</taxon>
        <taxon>Mycosphaerellaceae</taxon>
        <taxon>Fulvia</taxon>
    </lineage>
</organism>
<feature type="compositionally biased region" description="Basic and acidic residues" evidence="1">
    <location>
        <begin position="234"/>
        <end position="248"/>
    </location>
</feature>
<feature type="compositionally biased region" description="Low complexity" evidence="1">
    <location>
        <begin position="955"/>
        <end position="970"/>
    </location>
</feature>
<feature type="region of interest" description="Disordered" evidence="1">
    <location>
        <begin position="916"/>
        <end position="995"/>
    </location>
</feature>
<reference evidence="2" key="1">
    <citation type="submission" date="2021-12" db="EMBL/GenBank/DDBJ databases">
        <authorList>
            <person name="Zaccaron A."/>
            <person name="Stergiopoulos I."/>
        </authorList>
    </citation>
    <scope>NUCLEOTIDE SEQUENCE</scope>
    <source>
        <strain evidence="2">Race5_Kim</strain>
    </source>
</reference>
<name>A0A9Q8LHJ9_PASFU</name>
<evidence type="ECO:0000256" key="1">
    <source>
        <dbReference type="SAM" id="MobiDB-lite"/>
    </source>
</evidence>
<reference evidence="2" key="2">
    <citation type="journal article" date="2022" name="Microb. Genom.">
        <title>A chromosome-scale genome assembly of the tomato pathogen Cladosporium fulvum reveals a compartmentalized genome architecture and the presence of a dispensable chromosome.</title>
        <authorList>
            <person name="Zaccaron A.Z."/>
            <person name="Chen L.H."/>
            <person name="Samaras A."/>
            <person name="Stergiopoulos I."/>
        </authorList>
    </citation>
    <scope>NUCLEOTIDE SEQUENCE</scope>
    <source>
        <strain evidence="2">Race5_Kim</strain>
    </source>
</reference>
<feature type="compositionally biased region" description="Polar residues" evidence="1">
    <location>
        <begin position="61"/>
        <end position="70"/>
    </location>
</feature>
<sequence>MPDPPEKRVVSIESLLGIAPCQPGRNAFAEADQAKHRYMQSANAFYALKYPPPPPTHPTLRDSNMTTMSQFMGDGPQSPPLNLGTTPDTTPQPTQRAFVEEYAEQRQHQTSGSTEERVPVFRPTPNLVSDEFGQQPPAKEVKFAEQASQLKSPKKNAFFAIFRRRTESAAAPPPAMADVSKSASNHMHPKAAAVLATNVHTPKRLARSPSKTKAFFRRRTSDASDMLTSLSPLKDGKSSKTAQHDEPPPRSQTSTGHYSATPRKPSLVSPSRHIASAPHSDAGSARNSSRNSTPHLGRSLATMDGHNQIPPTPPSKDTPPDEKAVRNVVDRKMPFLSFKNSTPTKTTGFVTVSEGLSPTKYGSYATRVGAKLVTQPSSHSLRASVVPGAMDRQTFEDVKSRVNGLGLAGMDMPAETHRQSQAAALMYSPSVYSPELGDSNWGRKSFATFERVEEEQGEGEGEEHGDNPCLPSSPLGLQGHKKRHSLATSTAGHLEVPAPQMLKLPSGHSRQDLQVPVNTAKTTESSATIEVAYPELAKDPSIASFMNLDPNTPKDATMLSSIEEVQGLYQNTPITTDGKRVMSSSLFYSPGDSPMPNHPSAQVSPLQPQVYNKHLETLPATVYTPAPKIRKAQNKLSHGHSVENLIDMYNNAYTPTTKLPPRKGSGEQSVYSPYGADSPTLKSEQRKASGDQPLYPFNGSASGFVPPPGISPDIPAQKPKHSNLFDNKPFLPMEGSASGIDREREDRRQSIDIDPKKSPATSAKQHVDGQQTVDNVTRMINERKKHLQDMTDNAQRMNARLEARLSASEGGGIPSDISGPIPTIMYEDDSGVEITNGKRGSPDSKYDSKKKRISTNFARDFYGNSPTSQRKVSPADTEASTIILTPNLPHGGFPRTNGVVTSSTLVGHSIAAQEDFASAPETRSSTSSIKPASASSAGAQAENGEVRELKAMIKQQQDMMQQMMAQMQQMSTSINSRQRTSGSPPDREDSWFNPG</sequence>
<feature type="region of interest" description="Disordered" evidence="1">
    <location>
        <begin position="656"/>
        <end position="769"/>
    </location>
</feature>
<feature type="compositionally biased region" description="Basic and acidic residues" evidence="1">
    <location>
        <begin position="985"/>
        <end position="995"/>
    </location>
</feature>
<dbReference type="Proteomes" id="UP000756132">
    <property type="component" value="Chromosome 5"/>
</dbReference>
<proteinExistence type="predicted"/>
<feature type="region of interest" description="Disordered" evidence="1">
    <location>
        <begin position="451"/>
        <end position="480"/>
    </location>
</feature>
<feature type="compositionally biased region" description="Low complexity" evidence="1">
    <location>
        <begin position="85"/>
        <end position="95"/>
    </location>
</feature>
<dbReference type="EMBL" id="CP090167">
    <property type="protein sequence ID" value="UJO17289.1"/>
    <property type="molecule type" value="Genomic_DNA"/>
</dbReference>
<feature type="compositionally biased region" description="Polar residues" evidence="1">
    <location>
        <begin position="285"/>
        <end position="294"/>
    </location>
</feature>
<feature type="compositionally biased region" description="Polar residues" evidence="1">
    <location>
        <begin position="971"/>
        <end position="983"/>
    </location>
</feature>
<dbReference type="RefSeq" id="XP_047761655.1">
    <property type="nucleotide sequence ID" value="XM_047905247.1"/>
</dbReference>
<evidence type="ECO:0000313" key="3">
    <source>
        <dbReference type="Proteomes" id="UP000756132"/>
    </source>
</evidence>
<feature type="compositionally biased region" description="Polar residues" evidence="1">
    <location>
        <begin position="759"/>
        <end position="769"/>
    </location>
</feature>
<feature type="compositionally biased region" description="Acidic residues" evidence="1">
    <location>
        <begin position="452"/>
        <end position="463"/>
    </location>
</feature>
<feature type="compositionally biased region" description="Low complexity" evidence="1">
    <location>
        <begin position="924"/>
        <end position="939"/>
    </location>
</feature>
<protein>
    <submittedName>
        <fullName evidence="2">Uncharacterized protein</fullName>
    </submittedName>
</protein>
<dbReference type="OrthoDB" id="3641158at2759"/>
<dbReference type="AlphaFoldDB" id="A0A9Q8LHJ9"/>
<feature type="region of interest" description="Disordered" evidence="1">
    <location>
        <begin position="49"/>
        <end position="322"/>
    </location>
</feature>
<dbReference type="OMA" id="HIASAPH"/>
<dbReference type="GeneID" id="71985977"/>
<keyword evidence="3" id="KW-1185">Reference proteome</keyword>
<feature type="compositionally biased region" description="Basic and acidic residues" evidence="1">
    <location>
        <begin position="740"/>
        <end position="757"/>
    </location>
</feature>